<evidence type="ECO:0000313" key="2">
    <source>
        <dbReference type="Proteomes" id="UP001152888"/>
    </source>
</evidence>
<dbReference type="AlphaFoldDB" id="A0A9P0LC15"/>
<comment type="caution">
    <text evidence="1">The sequence shown here is derived from an EMBL/GenBank/DDBJ whole genome shotgun (WGS) entry which is preliminary data.</text>
</comment>
<evidence type="ECO:0000313" key="1">
    <source>
        <dbReference type="EMBL" id="CAH1990249.1"/>
    </source>
</evidence>
<feature type="non-terminal residue" evidence="1">
    <location>
        <position position="1"/>
    </location>
</feature>
<dbReference type="EMBL" id="CAKOFQ010007083">
    <property type="protein sequence ID" value="CAH1990249.1"/>
    <property type="molecule type" value="Genomic_DNA"/>
</dbReference>
<protein>
    <submittedName>
        <fullName evidence="1">Uncharacterized protein</fullName>
    </submittedName>
</protein>
<organism evidence="1 2">
    <name type="scientific">Acanthoscelides obtectus</name>
    <name type="common">Bean weevil</name>
    <name type="synonym">Bruchus obtectus</name>
    <dbReference type="NCBI Taxonomy" id="200917"/>
    <lineage>
        <taxon>Eukaryota</taxon>
        <taxon>Metazoa</taxon>
        <taxon>Ecdysozoa</taxon>
        <taxon>Arthropoda</taxon>
        <taxon>Hexapoda</taxon>
        <taxon>Insecta</taxon>
        <taxon>Pterygota</taxon>
        <taxon>Neoptera</taxon>
        <taxon>Endopterygota</taxon>
        <taxon>Coleoptera</taxon>
        <taxon>Polyphaga</taxon>
        <taxon>Cucujiformia</taxon>
        <taxon>Chrysomeloidea</taxon>
        <taxon>Chrysomelidae</taxon>
        <taxon>Bruchinae</taxon>
        <taxon>Bruchini</taxon>
        <taxon>Acanthoscelides</taxon>
    </lineage>
</organism>
<accession>A0A9P0LC15</accession>
<keyword evidence="2" id="KW-1185">Reference proteome</keyword>
<proteinExistence type="predicted"/>
<name>A0A9P0LC15_ACAOB</name>
<gene>
    <name evidence="1" type="ORF">ACAOBT_LOCUS19538</name>
</gene>
<dbReference type="Proteomes" id="UP001152888">
    <property type="component" value="Unassembled WGS sequence"/>
</dbReference>
<reference evidence="1" key="1">
    <citation type="submission" date="2022-03" db="EMBL/GenBank/DDBJ databases">
        <authorList>
            <person name="Sayadi A."/>
        </authorList>
    </citation>
    <scope>NUCLEOTIDE SEQUENCE</scope>
</reference>
<sequence>KVALHCAPTPLKAVEGSPGDPSGSASIILLPSFLPKYKNFSGCKNLAINVR</sequence>